<accession>A0A0D2J1P2</accession>
<dbReference type="GO" id="GO:0006506">
    <property type="term" value="P:GPI anchor biosynthetic process"/>
    <property type="evidence" value="ECO:0007669"/>
    <property type="project" value="TreeGrafter"/>
</dbReference>
<dbReference type="GO" id="GO:0000030">
    <property type="term" value="F:mannosyltransferase activity"/>
    <property type="evidence" value="ECO:0007669"/>
    <property type="project" value="TreeGrafter"/>
</dbReference>
<dbReference type="Proteomes" id="UP000053617">
    <property type="component" value="Unassembled WGS sequence"/>
</dbReference>
<evidence type="ECO:0000256" key="2">
    <source>
        <dbReference type="SAM" id="SignalP"/>
    </source>
</evidence>
<dbReference type="OrthoDB" id="3360032at2759"/>
<dbReference type="RefSeq" id="XP_013276737.1">
    <property type="nucleotide sequence ID" value="XM_013421283.1"/>
</dbReference>
<organism evidence="3 4">
    <name type="scientific">Rhinocladiella mackenziei CBS 650.93</name>
    <dbReference type="NCBI Taxonomy" id="1442369"/>
    <lineage>
        <taxon>Eukaryota</taxon>
        <taxon>Fungi</taxon>
        <taxon>Dikarya</taxon>
        <taxon>Ascomycota</taxon>
        <taxon>Pezizomycotina</taxon>
        <taxon>Eurotiomycetes</taxon>
        <taxon>Chaetothyriomycetidae</taxon>
        <taxon>Chaetothyriales</taxon>
        <taxon>Herpotrichiellaceae</taxon>
        <taxon>Rhinocladiella</taxon>
    </lineage>
</organism>
<protein>
    <submittedName>
        <fullName evidence="3">Uncharacterized protein</fullName>
    </submittedName>
</protein>
<feature type="transmembrane region" description="Helical" evidence="1">
    <location>
        <begin position="190"/>
        <end position="212"/>
    </location>
</feature>
<dbReference type="PANTHER" id="PTHR28022:SF1">
    <property type="entry name" value="GPI MANNOSYLTRANSFERASE 2 SUBUNIT PGA1"/>
    <property type="match status" value="1"/>
</dbReference>
<dbReference type="EMBL" id="KN847475">
    <property type="protein sequence ID" value="KIX09601.1"/>
    <property type="molecule type" value="Genomic_DNA"/>
</dbReference>
<keyword evidence="4" id="KW-1185">Reference proteome</keyword>
<dbReference type="AlphaFoldDB" id="A0A0D2J1P2"/>
<feature type="chain" id="PRO_5002245004" evidence="2">
    <location>
        <begin position="19"/>
        <end position="235"/>
    </location>
</feature>
<keyword evidence="1" id="KW-0472">Membrane</keyword>
<evidence type="ECO:0000313" key="4">
    <source>
        <dbReference type="Proteomes" id="UP000053617"/>
    </source>
</evidence>
<dbReference type="HOGENOM" id="CLU_062870_0_0_1"/>
<evidence type="ECO:0000256" key="1">
    <source>
        <dbReference type="SAM" id="Phobius"/>
    </source>
</evidence>
<proteinExistence type="predicted"/>
<keyword evidence="1" id="KW-1133">Transmembrane helix</keyword>
<gene>
    <name evidence="3" type="ORF">Z518_00681</name>
</gene>
<dbReference type="GO" id="GO:0031501">
    <property type="term" value="C:mannosyltransferase complex"/>
    <property type="evidence" value="ECO:0007669"/>
    <property type="project" value="TreeGrafter"/>
</dbReference>
<evidence type="ECO:0000313" key="3">
    <source>
        <dbReference type="EMBL" id="KIX09601.1"/>
    </source>
</evidence>
<reference evidence="3 4" key="1">
    <citation type="submission" date="2015-01" db="EMBL/GenBank/DDBJ databases">
        <title>The Genome Sequence of Rhinocladiella mackenzie CBS 650.93.</title>
        <authorList>
            <consortium name="The Broad Institute Genomics Platform"/>
            <person name="Cuomo C."/>
            <person name="de Hoog S."/>
            <person name="Gorbushina A."/>
            <person name="Stielow B."/>
            <person name="Teixiera M."/>
            <person name="Abouelleil A."/>
            <person name="Chapman S.B."/>
            <person name="Priest M."/>
            <person name="Young S.K."/>
            <person name="Wortman J."/>
            <person name="Nusbaum C."/>
            <person name="Birren B."/>
        </authorList>
    </citation>
    <scope>NUCLEOTIDE SEQUENCE [LARGE SCALE GENOMIC DNA]</scope>
    <source>
        <strain evidence="3 4">CBS 650.93</strain>
    </source>
</reference>
<dbReference type="InterPro" id="IPR019433">
    <property type="entry name" value="GPI_ManTrfase_II_coact_Pga1"/>
</dbReference>
<keyword evidence="2" id="KW-0732">Signal</keyword>
<dbReference type="VEuPathDB" id="FungiDB:Z518_00681"/>
<keyword evidence="1" id="KW-0812">Transmembrane</keyword>
<sequence length="235" mass="26457">MRYRTLLLFLLYSSFVLANVEKVIFVAPPAQSPPPDAGIDNLLLTPLSDGHPKVRTHINASFPTKESPKGTESWFLLEGLRPHRRYEVRVCWLATQPTSFWLYTHPVDVTFGNPSLLTALNTYSHARHAQLRAEDKQTLQCRKTTPSMESTFLFVQIFAAADYFSLNQTLMETVPPVAVDVILDPYILNVFPSSLLSITVYLVLISVGAWFLSGQVLHLLNDTCQNPARQRNGKV</sequence>
<dbReference type="PANTHER" id="PTHR28022">
    <property type="entry name" value="GPI MANNOSYLTRANSFERASE 2 SUBUNIT PGA1"/>
    <property type="match status" value="1"/>
</dbReference>
<feature type="signal peptide" evidence="2">
    <location>
        <begin position="1"/>
        <end position="18"/>
    </location>
</feature>
<name>A0A0D2J1P2_9EURO</name>
<dbReference type="GO" id="GO:0005789">
    <property type="term" value="C:endoplasmic reticulum membrane"/>
    <property type="evidence" value="ECO:0007669"/>
    <property type="project" value="TreeGrafter"/>
</dbReference>
<dbReference type="GeneID" id="25288752"/>